<dbReference type="EMBL" id="GGEC01080016">
    <property type="protein sequence ID" value="MBX60500.1"/>
    <property type="molecule type" value="Transcribed_RNA"/>
</dbReference>
<proteinExistence type="predicted"/>
<organism evidence="1">
    <name type="scientific">Rhizophora mucronata</name>
    <name type="common">Asiatic mangrove</name>
    <dbReference type="NCBI Taxonomy" id="61149"/>
    <lineage>
        <taxon>Eukaryota</taxon>
        <taxon>Viridiplantae</taxon>
        <taxon>Streptophyta</taxon>
        <taxon>Embryophyta</taxon>
        <taxon>Tracheophyta</taxon>
        <taxon>Spermatophyta</taxon>
        <taxon>Magnoliopsida</taxon>
        <taxon>eudicotyledons</taxon>
        <taxon>Gunneridae</taxon>
        <taxon>Pentapetalae</taxon>
        <taxon>rosids</taxon>
        <taxon>fabids</taxon>
        <taxon>Malpighiales</taxon>
        <taxon>Rhizophoraceae</taxon>
        <taxon>Rhizophora</taxon>
    </lineage>
</organism>
<protein>
    <submittedName>
        <fullName evidence="1">Uncharacterized protein</fullName>
    </submittedName>
</protein>
<evidence type="ECO:0000313" key="1">
    <source>
        <dbReference type="EMBL" id="MBX60500.1"/>
    </source>
</evidence>
<accession>A0A2P2Q0H5</accession>
<dbReference type="AlphaFoldDB" id="A0A2P2Q0H5"/>
<sequence length="52" mass="6418">MTNACFLAETREREMKRKLNAPRPPFFFLFIYFCQHQRHQSQSMFVNTYEQV</sequence>
<name>A0A2P2Q0H5_RHIMU</name>
<reference evidence="1" key="1">
    <citation type="submission" date="2018-02" db="EMBL/GenBank/DDBJ databases">
        <title>Rhizophora mucronata_Transcriptome.</title>
        <authorList>
            <person name="Meera S.P."/>
            <person name="Sreeshan A."/>
            <person name="Augustine A."/>
        </authorList>
    </citation>
    <scope>NUCLEOTIDE SEQUENCE</scope>
    <source>
        <tissue evidence="1">Leaf</tissue>
    </source>
</reference>